<dbReference type="GO" id="GO:0008146">
    <property type="term" value="F:sulfotransferase activity"/>
    <property type="evidence" value="ECO:0007669"/>
    <property type="project" value="InterPro"/>
</dbReference>
<keyword evidence="7" id="KW-0325">Glycoprotein</keyword>
<dbReference type="Gene3D" id="3.40.50.300">
    <property type="entry name" value="P-loop containing nucleotide triphosphate hydrolases"/>
    <property type="match status" value="1"/>
</dbReference>
<keyword evidence="2" id="KW-0808">Transferase</keyword>
<dbReference type="PANTHER" id="PTHR12137:SF54">
    <property type="entry name" value="CARBOHYDRATE SULFOTRANSFERASE"/>
    <property type="match status" value="1"/>
</dbReference>
<evidence type="ECO:0008006" key="10">
    <source>
        <dbReference type="Google" id="ProtNLM"/>
    </source>
</evidence>
<protein>
    <recommendedName>
        <fullName evidence="10">Sulfotransferase</fullName>
    </recommendedName>
</protein>
<dbReference type="EMBL" id="QYSE01000001">
    <property type="protein sequence ID" value="RJF37007.1"/>
    <property type="molecule type" value="Genomic_DNA"/>
</dbReference>
<keyword evidence="3" id="KW-0812">Transmembrane</keyword>
<organism evidence="8 9">
    <name type="scientific">Pseudoalteromonas gelatinilytica</name>
    <dbReference type="NCBI Taxonomy" id="1703256"/>
    <lineage>
        <taxon>Bacteria</taxon>
        <taxon>Pseudomonadati</taxon>
        <taxon>Pseudomonadota</taxon>
        <taxon>Gammaproteobacteria</taxon>
        <taxon>Alteromonadales</taxon>
        <taxon>Pseudoalteromonadaceae</taxon>
        <taxon>Pseudoalteromonas</taxon>
    </lineage>
</organism>
<keyword evidence="6" id="KW-0472">Membrane</keyword>
<dbReference type="InterPro" id="IPR005331">
    <property type="entry name" value="Sulfotransferase"/>
</dbReference>
<keyword evidence="4" id="KW-1133">Transmembrane helix</keyword>
<dbReference type="PANTHER" id="PTHR12137">
    <property type="entry name" value="CARBOHYDRATE SULFOTRANSFERASE"/>
    <property type="match status" value="1"/>
</dbReference>
<comment type="caution">
    <text evidence="8">The sequence shown here is derived from an EMBL/GenBank/DDBJ whole genome shotgun (WGS) entry which is preliminary data.</text>
</comment>
<evidence type="ECO:0000256" key="5">
    <source>
        <dbReference type="ARBA" id="ARBA00023034"/>
    </source>
</evidence>
<dbReference type="InterPro" id="IPR027417">
    <property type="entry name" value="P-loop_NTPase"/>
</dbReference>
<evidence type="ECO:0000256" key="7">
    <source>
        <dbReference type="ARBA" id="ARBA00023180"/>
    </source>
</evidence>
<evidence type="ECO:0000256" key="2">
    <source>
        <dbReference type="ARBA" id="ARBA00022679"/>
    </source>
</evidence>
<accession>A0A3A3EP85</accession>
<reference evidence="8 9" key="1">
    <citation type="submission" date="2018-09" db="EMBL/GenBank/DDBJ databases">
        <title>Identification of marine bacteria producing industrial enzymes.</title>
        <authorList>
            <person name="Cheng T.H."/>
            <person name="Saidin J."/>
            <person name="Muhd D.D."/>
            <person name="Isa M.N.M."/>
            <person name="Bakar M.F.A."/>
            <person name="Ismail N."/>
        </authorList>
    </citation>
    <scope>NUCLEOTIDE SEQUENCE [LARGE SCALE GENOMIC DNA]</scope>
    <source>
        <strain evidence="8 9">MNAD 1.6</strain>
    </source>
</reference>
<sequence length="188" mass="22687">MLISNTHKFIFVHIWKAGGTSVRKSLSNYTNNDKTQIPKHASLKEIINYIGNENFSKYFSFSFVRNPWDIQVSNYFYIRQRPEHYAYDWMSKFECFDEYIEWRVSEERILQFDMICDSSEKIAVNFVGKFEKLNEDFRIVCNKIGVNAKLPHTNRSTHQNYRKYYTPFSKKLIEVAYEKDIEHFGYKY</sequence>
<dbReference type="Proteomes" id="UP000265938">
    <property type="component" value="Unassembled WGS sequence"/>
</dbReference>
<evidence type="ECO:0000313" key="9">
    <source>
        <dbReference type="Proteomes" id="UP000265938"/>
    </source>
</evidence>
<evidence type="ECO:0000313" key="8">
    <source>
        <dbReference type="EMBL" id="RJF37007.1"/>
    </source>
</evidence>
<evidence type="ECO:0000256" key="3">
    <source>
        <dbReference type="ARBA" id="ARBA00022692"/>
    </source>
</evidence>
<dbReference type="Pfam" id="PF03567">
    <property type="entry name" value="Sulfotransfer_2"/>
    <property type="match status" value="1"/>
</dbReference>
<evidence type="ECO:0000256" key="4">
    <source>
        <dbReference type="ARBA" id="ARBA00022989"/>
    </source>
</evidence>
<evidence type="ECO:0000256" key="6">
    <source>
        <dbReference type="ARBA" id="ARBA00023136"/>
    </source>
</evidence>
<dbReference type="RefSeq" id="WP_119851922.1">
    <property type="nucleotide sequence ID" value="NZ_QYSE01000001.1"/>
</dbReference>
<dbReference type="GO" id="GO:0016020">
    <property type="term" value="C:membrane"/>
    <property type="evidence" value="ECO:0007669"/>
    <property type="project" value="InterPro"/>
</dbReference>
<dbReference type="InterPro" id="IPR018011">
    <property type="entry name" value="Carb_sulfotrans_8-10"/>
</dbReference>
<name>A0A3A3EP85_9GAMM</name>
<dbReference type="SUPFAM" id="SSF52540">
    <property type="entry name" value="P-loop containing nucleoside triphosphate hydrolases"/>
    <property type="match status" value="1"/>
</dbReference>
<comment type="subcellular location">
    <subcellularLocation>
        <location evidence="1">Golgi apparatus membrane</location>
        <topology evidence="1">Single-pass type II membrane protein</topology>
    </subcellularLocation>
</comment>
<evidence type="ECO:0000256" key="1">
    <source>
        <dbReference type="ARBA" id="ARBA00004323"/>
    </source>
</evidence>
<keyword evidence="5" id="KW-0333">Golgi apparatus</keyword>
<proteinExistence type="predicted"/>
<gene>
    <name evidence="8" type="ORF">D4741_02670</name>
</gene>
<dbReference type="GO" id="GO:0016051">
    <property type="term" value="P:carbohydrate biosynthetic process"/>
    <property type="evidence" value="ECO:0007669"/>
    <property type="project" value="InterPro"/>
</dbReference>
<dbReference type="AlphaFoldDB" id="A0A3A3EP85"/>